<organism evidence="4 5">
    <name type="scientific">Smittium mucronatum</name>
    <dbReference type="NCBI Taxonomy" id="133383"/>
    <lineage>
        <taxon>Eukaryota</taxon>
        <taxon>Fungi</taxon>
        <taxon>Fungi incertae sedis</taxon>
        <taxon>Zoopagomycota</taxon>
        <taxon>Kickxellomycotina</taxon>
        <taxon>Harpellomycetes</taxon>
        <taxon>Harpellales</taxon>
        <taxon>Legeriomycetaceae</taxon>
        <taxon>Smittium</taxon>
    </lineage>
</organism>
<keyword evidence="1" id="KW-0547">Nucleotide-binding</keyword>
<dbReference type="Gene3D" id="3.30.810.10">
    <property type="entry name" value="2-Layer Sandwich"/>
    <property type="match status" value="2"/>
</dbReference>
<evidence type="ECO:0000256" key="1">
    <source>
        <dbReference type="PROSITE-ProRule" id="PRU00781"/>
    </source>
</evidence>
<feature type="domain" description="PIPK" evidence="3">
    <location>
        <begin position="463"/>
        <end position="941"/>
    </location>
</feature>
<dbReference type="Proteomes" id="UP000187455">
    <property type="component" value="Unassembled WGS sequence"/>
</dbReference>
<dbReference type="InterPro" id="IPR027483">
    <property type="entry name" value="PInositol-4-P-4/5-kinase_C_sf"/>
</dbReference>
<dbReference type="GO" id="GO:0005524">
    <property type="term" value="F:ATP binding"/>
    <property type="evidence" value="ECO:0007669"/>
    <property type="project" value="UniProtKB-UniRule"/>
</dbReference>
<dbReference type="Gene3D" id="3.30.800.10">
    <property type="entry name" value="Phosphatidylinositol Phosphate Kinase II Beta"/>
    <property type="match status" value="1"/>
</dbReference>
<dbReference type="GO" id="GO:0016308">
    <property type="term" value="F:1-phosphatidylinositol-4-phosphate 5-kinase activity"/>
    <property type="evidence" value="ECO:0007669"/>
    <property type="project" value="TreeGrafter"/>
</dbReference>
<evidence type="ECO:0000313" key="4">
    <source>
        <dbReference type="EMBL" id="OLY80842.1"/>
    </source>
</evidence>
<dbReference type="EMBL" id="LSSL01003073">
    <property type="protein sequence ID" value="OLY80842.1"/>
    <property type="molecule type" value="Genomic_DNA"/>
</dbReference>
<keyword evidence="1" id="KW-0067">ATP-binding</keyword>
<dbReference type="PANTHER" id="PTHR23086">
    <property type="entry name" value="PHOSPHATIDYLINOSITOL-4-PHOSPHATE 5-KINASE"/>
    <property type="match status" value="1"/>
</dbReference>
<dbReference type="GO" id="GO:0046854">
    <property type="term" value="P:phosphatidylinositol phosphate biosynthetic process"/>
    <property type="evidence" value="ECO:0007669"/>
    <property type="project" value="TreeGrafter"/>
</dbReference>
<keyword evidence="5" id="KW-1185">Reference proteome</keyword>
<name>A0A1R0GVC1_9FUNG</name>
<dbReference type="PROSITE" id="PS51455">
    <property type="entry name" value="PIPK"/>
    <property type="match status" value="1"/>
</dbReference>
<dbReference type="SUPFAM" id="SSF56104">
    <property type="entry name" value="SAICAR synthase-like"/>
    <property type="match status" value="1"/>
</dbReference>
<keyword evidence="1" id="KW-0808">Transferase</keyword>
<gene>
    <name evidence="4" type="ORF">AYI68_g5053</name>
</gene>
<dbReference type="InterPro" id="IPR002498">
    <property type="entry name" value="PInositol-4-P-4/5-kinase_core"/>
</dbReference>
<dbReference type="InterPro" id="IPR027484">
    <property type="entry name" value="PInositol-4-P-5-kinase_N"/>
</dbReference>
<evidence type="ECO:0000259" key="3">
    <source>
        <dbReference type="PROSITE" id="PS51455"/>
    </source>
</evidence>
<evidence type="ECO:0000313" key="5">
    <source>
        <dbReference type="Proteomes" id="UP000187455"/>
    </source>
</evidence>
<proteinExistence type="predicted"/>
<accession>A0A1R0GVC1</accession>
<dbReference type="SMART" id="SM00330">
    <property type="entry name" value="PIPKc"/>
    <property type="match status" value="1"/>
</dbReference>
<dbReference type="OrthoDB" id="20783at2759"/>
<feature type="compositionally biased region" description="Basic residues" evidence="2">
    <location>
        <begin position="162"/>
        <end position="175"/>
    </location>
</feature>
<dbReference type="InterPro" id="IPR023610">
    <property type="entry name" value="PInositol-4/5-P-5/4-kinase"/>
</dbReference>
<dbReference type="Pfam" id="PF01504">
    <property type="entry name" value="PIP5K"/>
    <property type="match status" value="1"/>
</dbReference>
<feature type="region of interest" description="Disordered" evidence="2">
    <location>
        <begin position="158"/>
        <end position="200"/>
    </location>
</feature>
<dbReference type="GO" id="GO:0005886">
    <property type="term" value="C:plasma membrane"/>
    <property type="evidence" value="ECO:0007669"/>
    <property type="project" value="TreeGrafter"/>
</dbReference>
<reference evidence="4 5" key="1">
    <citation type="journal article" date="2016" name="Mol. Biol. Evol.">
        <title>Genome-Wide Survey of Gut Fungi (Harpellales) Reveals the First Horizontally Transferred Ubiquitin Gene from a Mosquito Host.</title>
        <authorList>
            <person name="Wang Y."/>
            <person name="White M.M."/>
            <person name="Kvist S."/>
            <person name="Moncalvo J.M."/>
        </authorList>
    </citation>
    <scope>NUCLEOTIDE SEQUENCE [LARGE SCALE GENOMIC DNA]</scope>
    <source>
        <strain evidence="4 5">ALG-7-W6</strain>
    </source>
</reference>
<sequence>MTLQNLHLAPDPISSAPCSKYLLEDYLARDSIFNHNIAHILSHKNSFKNKKKVFKFQMKLLLPLEPPLPSPAHYPILETDFHPQINSDKPSATNNPSTIPISSSGFSIREYKSLESNDSNATRIEKISLYPSKSNITSPLSEDLLPNTSDLTKDIYISTTSKSRHTKKSRTRSNKPKVIPLNSRNLSPDSSRLYAKNQPVNSLQKDSSISSISLSTNSIILTNRISYIPDSSNYSSSNSSSIIDSSDSSNSNYFANFSFQTNGSLPKNSVDSSFSKNSYRTRSANKLKFSYSFDLKHYPVAPTESSVDPNLSLDFREGNSAPILLEPSSSSIIIQSSHSEYNITNRLALRSPISNTPRMLAQHEERLVGINQNPKLSLVGPNFDDDCNQLFDTQDTAKEPMAPILTITKDSVKETQLSFPAPKTNQIAKNTLEVPASPIGAVEPASPSSNNNMYGVRIGMDHANYVLMYNMLTGIRVSVSRCLSKMKSHVSPADFKASHKFSFDVVGDEQVPKLGCYDFKFKDYAPVIFSKIRSIFNLSGTDYLVSLTDRYILSEVGSSGKSGSFFYYSQDLRFIIKTVSKTEHKFMRVILKDYYEYFKNNPNTLLSRIYGLHRIKMPHGKKLHFIVMNNLFPPAKLIHSQFDLKGSFLGRRTLKHDPKNPTSEQSSVCLKDLDWIDLGKKLQIGPDCRRIFAEQLAKDVALLMRLKIMDYSLLVGVHDLDMGNSYNDTDISTKRRQTLSLFDPNITDLPLQMNSLSRAITMRNKVVRTDPIALTIPEISENAKKINSLITNNNIMEPVSANSADLQPNHDSLKRFHSVGHSDPTGSKNALLIKNNSQTNEASDSQPKNVSALEILHEENADAPSHNLVDLEGGIIATDSQNNELGFIYYLGVIDILTPYNSKKRAEHFFKSLWYSPNEQISAVNPKRYATRFLRFIYDQFDRSPDSEKVDDQYLDDLLHKLQSGNHEIKPRKNQ</sequence>
<evidence type="ECO:0000256" key="2">
    <source>
        <dbReference type="SAM" id="MobiDB-lite"/>
    </source>
</evidence>
<protein>
    <submittedName>
        <fullName evidence="4">Phosphatidylinositol 4-phosphate 5-kinase its3</fullName>
    </submittedName>
</protein>
<keyword evidence="1 4" id="KW-0418">Kinase</keyword>
<dbReference type="STRING" id="133383.A0A1R0GVC1"/>
<dbReference type="AlphaFoldDB" id="A0A1R0GVC1"/>
<dbReference type="PANTHER" id="PTHR23086:SF8">
    <property type="entry name" value="PHOSPHATIDYLINOSITOL 5-PHOSPHATE 4-KINASE, ISOFORM A"/>
    <property type="match status" value="1"/>
</dbReference>
<comment type="caution">
    <text evidence="4">The sequence shown here is derived from an EMBL/GenBank/DDBJ whole genome shotgun (WGS) entry which is preliminary data.</text>
</comment>